<dbReference type="Proteomes" id="UP001238088">
    <property type="component" value="Unassembled WGS sequence"/>
</dbReference>
<protein>
    <recommendedName>
        <fullName evidence="4">IDEAL domain-containing protein</fullName>
    </recommendedName>
</protein>
<reference evidence="2 3" key="1">
    <citation type="submission" date="2023-07" db="EMBL/GenBank/DDBJ databases">
        <title>Genomic Encyclopedia of Type Strains, Phase IV (KMG-IV): sequencing the most valuable type-strain genomes for metagenomic binning, comparative biology and taxonomic classification.</title>
        <authorList>
            <person name="Goeker M."/>
        </authorList>
    </citation>
    <scope>NUCLEOTIDE SEQUENCE [LARGE SCALE GENOMIC DNA]</scope>
    <source>
        <strain evidence="2 3">DSM 23494</strain>
    </source>
</reference>
<evidence type="ECO:0000313" key="2">
    <source>
        <dbReference type="EMBL" id="MDQ0271226.1"/>
    </source>
</evidence>
<evidence type="ECO:0000256" key="1">
    <source>
        <dbReference type="SAM" id="Coils"/>
    </source>
</evidence>
<comment type="caution">
    <text evidence="2">The sequence shown here is derived from an EMBL/GenBank/DDBJ whole genome shotgun (WGS) entry which is preliminary data.</text>
</comment>
<evidence type="ECO:0000313" key="3">
    <source>
        <dbReference type="Proteomes" id="UP001238088"/>
    </source>
</evidence>
<sequence>MQDNKNLTSIKLMNNLLKQATELKEEAMRKNIKSKDQLMKEASELIHQYFRSFQVEFEHDFLQVELDRDYYIQFMKHREKGSLFAKDICINNQYISTLVRKKDKTKYSILPEHAKKYIDRVYIRSLEEEQLLYLIRYFKLIKKKVEEAASTMIHNMIQANADELKKDSECLEMLVEFVKPKTNNL</sequence>
<evidence type="ECO:0008006" key="4">
    <source>
        <dbReference type="Google" id="ProtNLM"/>
    </source>
</evidence>
<keyword evidence="1" id="KW-0175">Coiled coil</keyword>
<dbReference type="EMBL" id="JAUSUB010000013">
    <property type="protein sequence ID" value="MDQ0271226.1"/>
    <property type="molecule type" value="Genomic_DNA"/>
</dbReference>
<keyword evidence="3" id="KW-1185">Reference proteome</keyword>
<dbReference type="RefSeq" id="WP_307476236.1">
    <property type="nucleotide sequence ID" value="NZ_JAUSUB010000013.1"/>
</dbReference>
<gene>
    <name evidence="2" type="ORF">J2S17_003114</name>
</gene>
<proteinExistence type="predicted"/>
<accession>A0ABU0AIZ1</accession>
<name>A0ABU0AIZ1_9BACI</name>
<feature type="coiled-coil region" evidence="1">
    <location>
        <begin position="10"/>
        <end position="37"/>
    </location>
</feature>
<organism evidence="2 3">
    <name type="scientific">Cytobacillus purgationiresistens</name>
    <dbReference type="NCBI Taxonomy" id="863449"/>
    <lineage>
        <taxon>Bacteria</taxon>
        <taxon>Bacillati</taxon>
        <taxon>Bacillota</taxon>
        <taxon>Bacilli</taxon>
        <taxon>Bacillales</taxon>
        <taxon>Bacillaceae</taxon>
        <taxon>Cytobacillus</taxon>
    </lineage>
</organism>